<geneLocation type="plasmid" evidence="1 2">
    <name>pHS1</name>
</geneLocation>
<keyword evidence="2" id="KW-1185">Reference proteome</keyword>
<reference evidence="1 2" key="1">
    <citation type="journal article" date="2014" name="Genome Biol. Evol.">
        <title>Genome degeneration and adaptation in a nascent stage of symbiosis.</title>
        <authorList>
            <person name="Oakeson K.F."/>
            <person name="Gil R."/>
            <person name="Clayton A.L."/>
            <person name="Dunn D.M."/>
            <person name="von Niederhausern A.C."/>
            <person name="Hamil C."/>
            <person name="Aoyagi A."/>
            <person name="Duval B."/>
            <person name="Baca A."/>
            <person name="Silva F.J."/>
            <person name="Vallier A."/>
            <person name="Jackson D.G."/>
            <person name="Latorre A."/>
            <person name="Weiss R.B."/>
            <person name="Heddi A."/>
            <person name="Moya A."/>
            <person name="Dale C."/>
        </authorList>
    </citation>
    <scope>NUCLEOTIDE SEQUENCE [LARGE SCALE GENOMIC DNA]</scope>
    <source>
        <strain evidence="1 2">HS1</strain>
        <plasmid evidence="2">Plasmid pHS1</plasmid>
    </source>
</reference>
<name>W0I3Y8_9GAMM</name>
<organism evidence="1 2">
    <name type="scientific">Sodalis praecaptivus</name>
    <dbReference type="NCBI Taxonomy" id="1239307"/>
    <lineage>
        <taxon>Bacteria</taxon>
        <taxon>Pseudomonadati</taxon>
        <taxon>Pseudomonadota</taxon>
        <taxon>Gammaproteobacteria</taxon>
        <taxon>Enterobacterales</taxon>
        <taxon>Bruguierivoracaceae</taxon>
        <taxon>Sodalis</taxon>
    </lineage>
</organism>
<dbReference type="OrthoDB" id="10011390at2"/>
<dbReference type="KEGG" id="sod:Sant_P0139"/>
<evidence type="ECO:0000313" key="2">
    <source>
        <dbReference type="Proteomes" id="UP000019028"/>
    </source>
</evidence>
<protein>
    <submittedName>
        <fullName evidence="1">Uncharacterized protein</fullName>
    </submittedName>
</protein>
<dbReference type="RefSeq" id="WP_025424312.1">
    <property type="nucleotide sequence ID" value="NZ_CP006570.1"/>
</dbReference>
<dbReference type="AlphaFoldDB" id="W0I3Y8"/>
<accession>W0I3Y8</accession>
<dbReference type="Proteomes" id="UP000019028">
    <property type="component" value="Plasmid pHS1"/>
</dbReference>
<evidence type="ECO:0000313" key="1">
    <source>
        <dbReference type="EMBL" id="AHF79185.1"/>
    </source>
</evidence>
<proteinExistence type="predicted"/>
<dbReference type="EMBL" id="CP006570">
    <property type="protein sequence ID" value="AHF79185.1"/>
    <property type="molecule type" value="Genomic_DNA"/>
</dbReference>
<dbReference type="HOGENOM" id="CLU_806312_0_0_6"/>
<keyword evidence="1" id="KW-0614">Plasmid</keyword>
<sequence length="344" mass="37414">MSPVPAIAKDLSAAHLQRIDPDNSPDDARLVRSLIAATAPPAKAPPSVPRLVTLAAARYLQPAFRPFDLRQYRRLCLQAPPMCWRQLRRVAGETLRTIPLWGYVGMAKVIADERVIQGESCHNVGQILGALTPQAKEALEMVSVEGPAGQRVKQGESCLKVSDTFGITTYTAINVLETLSMEGPAGERVKRGEHCQKVADAFGITHWKVKNELELKAVEGPAGQRVRQGESCRTVAAEFGMLEYLANEELELIAVSGLAGERVKNGESCETVAQAHGIEFYWPRRELELIAVDGPAGQSLRRGASIESVVERFGLVDEDALAILGEIALENAADKQLSSDEEDK</sequence>
<dbReference type="PATRIC" id="fig|1239307.3.peg.4672"/>
<gene>
    <name evidence="1" type="ORF">Sant_P0139</name>
</gene>